<dbReference type="InterPro" id="IPR036691">
    <property type="entry name" value="Endo/exonu/phosph_ase_sf"/>
</dbReference>
<dbReference type="InterPro" id="IPR052343">
    <property type="entry name" value="Retrotransposon-Effector_Assoc"/>
</dbReference>
<protein>
    <submittedName>
        <fullName evidence="2">Transposon TX1 uncharacterized 149 kDa protein</fullName>
    </submittedName>
</protein>
<name>A0A438CWA0_VITVI</name>
<dbReference type="InterPro" id="IPR000477">
    <property type="entry name" value="RT_dom"/>
</dbReference>
<dbReference type="InterPro" id="IPR043502">
    <property type="entry name" value="DNA/RNA_pol_sf"/>
</dbReference>
<dbReference type="Proteomes" id="UP000288805">
    <property type="component" value="Unassembled WGS sequence"/>
</dbReference>
<sequence length="1127" mass="126904">MVTTLVHRVEAGNSSWELSLWWEASPRVMQGESSSWLQMRKGCEVRDEGGGVSCAEARVREPQFEFHNRGSDVQVACGNGLRTVDNVRGRPAVTPTAGSSASGPGLKSGCWVSLKGTSGPAHSGPFGEPVPSRAPSEFVGNNAGLEQELLAVGDVGDKVSSLGRLKLTDEALLDEASRYPLHLKLLILSLGLGVSSPSTPFLGPDVVVLGKEGVSNGMWNLTPRAASGSASGSELAIVPFGVDLESPLAETMALQLEEGEGEEGWSSSYLAKFSRCMGMPTEGFEEEILYLLRRMRGRIEQKSQDWEYRKTKSSASKSNRELKRLEWDKANDSDKRKVIKSVIKSNKMDVVCLQETKIKEMSTGLIRSLGVGRHLDWRAINSRGAIGGVLVFWDNRVVELLEVEEMMFKVSCQFKNCVDGLRVIERSLVWGGDLNMVKYPEERSRGGGPFTWPGGLNNQSQSRLDRFLVTDDWDSGGLKRGPSPFKFENMWLEEKGFMDQMKKWWGSLSFAGSFSFVEYWDELEKHSTLSLEDCEARKEAKEAYKTWVLREEISLRQKSRELWLKEGDNNTRFFHRMANVHSRRNWLYKLKVDDCWHTEENDLKNSGVGAFKKLYTEEGGWRPGVEGLSFMRLASNEAEGLEIPFAEGEVFAALSDLGKDKAPVPDGFTMAFWLFCWDIVKIEIMGFFKEFHERGKFVKSLNATFLVLVPKKGDAEYLKDFRPISLVGSLYKLLAKVLANRIKKVMGKVISEFQNTFVEGEQILDAALIANEAVDSRFKDNVEGVLCKLDIEKTYDHVSWSFLLAVLKKMGFGERWIKWIDWRISTVKFSVLINGSPSGFFQSSRGLRQGDPLSPYLFVIAMEVFSSMLRRAISGGFLSGVEINLEKSELIPMERVHAIEGLALKLGCKVGGLPSCYLGLPLGAPFNSLAVWDGVEERFRKRPAMWKRQKVRLRLEKIQKDFLWGGGALVQKHHIVRWNLVCLEKKKGMLMREALWRRVISLKYGEVKGRWRTQDVIGRNGVGLWKAIRKKWWLLDGRLAYHVGNGQRVRFWKDKWCRDGPLCESFSSLFSISMSKNAWVSEVWNPVGDGDDWTPLFARAFHDWGDRFGGAFVAEDPCLQGSKGGGR</sequence>
<dbReference type="Pfam" id="PF00078">
    <property type="entry name" value="RVT_1"/>
    <property type="match status" value="1"/>
</dbReference>
<dbReference type="PANTHER" id="PTHR46890">
    <property type="entry name" value="NON-LTR RETROLELEMENT REVERSE TRANSCRIPTASE-LIKE PROTEIN-RELATED"/>
    <property type="match status" value="1"/>
</dbReference>
<dbReference type="Pfam" id="PF03372">
    <property type="entry name" value="Exo_endo_phos"/>
    <property type="match status" value="1"/>
</dbReference>
<reference evidence="2 3" key="1">
    <citation type="journal article" date="2018" name="PLoS Genet.">
        <title>Population sequencing reveals clonal diversity and ancestral inbreeding in the grapevine cultivar Chardonnay.</title>
        <authorList>
            <person name="Roach M.J."/>
            <person name="Johnson D.L."/>
            <person name="Bohlmann J."/>
            <person name="van Vuuren H.J."/>
            <person name="Jones S.J."/>
            <person name="Pretorius I.S."/>
            <person name="Schmidt S.A."/>
            <person name="Borneman A.R."/>
        </authorList>
    </citation>
    <scope>NUCLEOTIDE SEQUENCE [LARGE SCALE GENOMIC DNA]</scope>
    <source>
        <strain evidence="3">cv. Chardonnay</strain>
        <tissue evidence="2">Leaf</tissue>
    </source>
</reference>
<organism evidence="2 3">
    <name type="scientific">Vitis vinifera</name>
    <name type="common">Grape</name>
    <dbReference type="NCBI Taxonomy" id="29760"/>
    <lineage>
        <taxon>Eukaryota</taxon>
        <taxon>Viridiplantae</taxon>
        <taxon>Streptophyta</taxon>
        <taxon>Embryophyta</taxon>
        <taxon>Tracheophyta</taxon>
        <taxon>Spermatophyta</taxon>
        <taxon>Magnoliopsida</taxon>
        <taxon>eudicotyledons</taxon>
        <taxon>Gunneridae</taxon>
        <taxon>Pentapetalae</taxon>
        <taxon>rosids</taxon>
        <taxon>Vitales</taxon>
        <taxon>Vitaceae</taxon>
        <taxon>Viteae</taxon>
        <taxon>Vitis</taxon>
    </lineage>
</organism>
<dbReference type="EMBL" id="QGNW01001950">
    <property type="protein sequence ID" value="RVW27475.1"/>
    <property type="molecule type" value="Genomic_DNA"/>
</dbReference>
<dbReference type="PROSITE" id="PS50878">
    <property type="entry name" value="RT_POL"/>
    <property type="match status" value="1"/>
</dbReference>
<proteinExistence type="predicted"/>
<dbReference type="Gene3D" id="3.60.10.10">
    <property type="entry name" value="Endonuclease/exonuclease/phosphatase"/>
    <property type="match status" value="1"/>
</dbReference>
<dbReference type="SUPFAM" id="SSF56219">
    <property type="entry name" value="DNase I-like"/>
    <property type="match status" value="1"/>
</dbReference>
<accession>A0A438CWA0</accession>
<comment type="caution">
    <text evidence="2">The sequence shown here is derived from an EMBL/GenBank/DDBJ whole genome shotgun (WGS) entry which is preliminary data.</text>
</comment>
<dbReference type="SUPFAM" id="SSF56672">
    <property type="entry name" value="DNA/RNA polymerases"/>
    <property type="match status" value="1"/>
</dbReference>
<gene>
    <name evidence="2" type="primary">YTX2_602</name>
    <name evidence="2" type="ORF">CK203_092013</name>
</gene>
<feature type="domain" description="Reverse transcriptase" evidence="1">
    <location>
        <begin position="690"/>
        <end position="937"/>
    </location>
</feature>
<evidence type="ECO:0000313" key="3">
    <source>
        <dbReference type="Proteomes" id="UP000288805"/>
    </source>
</evidence>
<dbReference type="InterPro" id="IPR005135">
    <property type="entry name" value="Endo/exonuclease/phosphatase"/>
</dbReference>
<evidence type="ECO:0000259" key="1">
    <source>
        <dbReference type="PROSITE" id="PS50878"/>
    </source>
</evidence>
<dbReference type="GO" id="GO:0003824">
    <property type="term" value="F:catalytic activity"/>
    <property type="evidence" value="ECO:0007669"/>
    <property type="project" value="InterPro"/>
</dbReference>
<evidence type="ECO:0000313" key="2">
    <source>
        <dbReference type="EMBL" id="RVW27475.1"/>
    </source>
</evidence>
<dbReference type="CDD" id="cd01650">
    <property type="entry name" value="RT_nLTR_like"/>
    <property type="match status" value="1"/>
</dbReference>
<dbReference type="PANTHER" id="PTHR46890:SF50">
    <property type="entry name" value="RNA-DIRECTED DNA POLYMERASE, EUKARYOTA, REVERSE TRANSCRIPTASE ZINC-BINDING DOMAIN PROTEIN-RELATED"/>
    <property type="match status" value="1"/>
</dbReference>
<dbReference type="AlphaFoldDB" id="A0A438CWA0"/>